<protein>
    <submittedName>
        <fullName evidence="2">Uncharacterized protein</fullName>
    </submittedName>
</protein>
<keyword evidence="1" id="KW-0732">Signal</keyword>
<dbReference type="Proteomes" id="UP001446871">
    <property type="component" value="Unassembled WGS sequence"/>
</dbReference>
<comment type="caution">
    <text evidence="2">The sequence shown here is derived from an EMBL/GenBank/DDBJ whole genome shotgun (WGS) entry which is preliminary data.</text>
</comment>
<feature type="signal peptide" evidence="1">
    <location>
        <begin position="1"/>
        <end position="25"/>
    </location>
</feature>
<gene>
    <name evidence="2" type="ORF">PG996_006598</name>
</gene>
<name>A0ABR1V8H1_9PEZI</name>
<evidence type="ECO:0000313" key="3">
    <source>
        <dbReference type="Proteomes" id="UP001446871"/>
    </source>
</evidence>
<proteinExistence type="predicted"/>
<evidence type="ECO:0000313" key="2">
    <source>
        <dbReference type="EMBL" id="KAK8067486.1"/>
    </source>
</evidence>
<dbReference type="EMBL" id="JAQQWM010000004">
    <property type="protein sequence ID" value="KAK8067486.1"/>
    <property type="molecule type" value="Genomic_DNA"/>
</dbReference>
<reference evidence="2 3" key="1">
    <citation type="submission" date="2023-01" db="EMBL/GenBank/DDBJ databases">
        <title>Analysis of 21 Apiospora genomes using comparative genomics revels a genus with tremendous synthesis potential of carbohydrate active enzymes and secondary metabolites.</title>
        <authorList>
            <person name="Sorensen T."/>
        </authorList>
    </citation>
    <scope>NUCLEOTIDE SEQUENCE [LARGE SCALE GENOMIC DNA]</scope>
    <source>
        <strain evidence="2 3">CBS 83171</strain>
    </source>
</reference>
<keyword evidence="3" id="KW-1185">Reference proteome</keyword>
<feature type="chain" id="PRO_5047128420" evidence="1">
    <location>
        <begin position="26"/>
        <end position="176"/>
    </location>
</feature>
<accession>A0ABR1V8H1</accession>
<sequence>MLSTTTSWMQIHVLWLLITLPLIQGSPITSQFLAQPATTTSISLSSSSFPMASPSYRVAISATPTPAYSFSNNTHASSFTSSGAALVVTAAPVVPSLHGTGGLLPANISHNINLKFVQTTYWSCVQWPTTVHCGWHEPILDASNRAGSPGRGQEGSRRAAGAGVVAGLIGLLLAAA</sequence>
<organism evidence="2 3">
    <name type="scientific">Apiospora saccharicola</name>
    <dbReference type="NCBI Taxonomy" id="335842"/>
    <lineage>
        <taxon>Eukaryota</taxon>
        <taxon>Fungi</taxon>
        <taxon>Dikarya</taxon>
        <taxon>Ascomycota</taxon>
        <taxon>Pezizomycotina</taxon>
        <taxon>Sordariomycetes</taxon>
        <taxon>Xylariomycetidae</taxon>
        <taxon>Amphisphaeriales</taxon>
        <taxon>Apiosporaceae</taxon>
        <taxon>Apiospora</taxon>
    </lineage>
</organism>
<evidence type="ECO:0000256" key="1">
    <source>
        <dbReference type="SAM" id="SignalP"/>
    </source>
</evidence>